<organism evidence="8 9">
    <name type="scientific">Flavonifractor plautii</name>
    <name type="common">Fusobacterium plautii</name>
    <dbReference type="NCBI Taxonomy" id="292800"/>
    <lineage>
        <taxon>Bacteria</taxon>
        <taxon>Bacillati</taxon>
        <taxon>Bacillota</taxon>
        <taxon>Clostridia</taxon>
        <taxon>Eubacteriales</taxon>
        <taxon>Oscillospiraceae</taxon>
        <taxon>Flavonifractor</taxon>
    </lineage>
</organism>
<evidence type="ECO:0000313" key="8">
    <source>
        <dbReference type="EMBL" id="MSB50219.1"/>
    </source>
</evidence>
<dbReference type="UniPathway" id="UPA00246"/>
<evidence type="ECO:0000256" key="5">
    <source>
        <dbReference type="ARBA" id="ARBA00020555"/>
    </source>
</evidence>
<evidence type="ECO:0000256" key="7">
    <source>
        <dbReference type="HAMAP-Rule" id="MF_00675"/>
    </source>
</evidence>
<dbReference type="AlphaFoldDB" id="A0A6I2RSS7"/>
<reference evidence="8 9" key="1">
    <citation type="journal article" date="2019" name="Nat. Med.">
        <title>A library of human gut bacterial isolates paired with longitudinal multiomics data enables mechanistic microbiome research.</title>
        <authorList>
            <person name="Poyet M."/>
            <person name="Groussin M."/>
            <person name="Gibbons S.M."/>
            <person name="Avila-Pacheco J."/>
            <person name="Jiang X."/>
            <person name="Kearney S.M."/>
            <person name="Perrotta A.R."/>
            <person name="Berdy B."/>
            <person name="Zhao S."/>
            <person name="Lieberman T.D."/>
            <person name="Swanson P.K."/>
            <person name="Smith M."/>
            <person name="Roesemann S."/>
            <person name="Alexander J.E."/>
            <person name="Rich S.A."/>
            <person name="Livny J."/>
            <person name="Vlamakis H."/>
            <person name="Clish C."/>
            <person name="Bullock K."/>
            <person name="Deik A."/>
            <person name="Scott J."/>
            <person name="Pierce K.A."/>
            <person name="Xavier R.J."/>
            <person name="Alm E.J."/>
        </authorList>
    </citation>
    <scope>NUCLEOTIDE SEQUENCE [LARGE SCALE GENOMIC DNA]</scope>
    <source>
        <strain evidence="8 9">BIOML-A5</strain>
    </source>
</reference>
<keyword evidence="6 7" id="KW-0413">Isomerase</keyword>
<dbReference type="PANTHER" id="PTHR30068">
    <property type="entry name" value="URONATE ISOMERASE"/>
    <property type="match status" value="1"/>
</dbReference>
<dbReference type="EC" id="5.3.1.12" evidence="4 7"/>
<evidence type="ECO:0000256" key="3">
    <source>
        <dbReference type="ARBA" id="ARBA00008397"/>
    </source>
</evidence>
<comment type="catalytic activity">
    <reaction evidence="7">
        <text>aldehydo-D-galacturonate = keto-D-tagaturonate</text>
        <dbReference type="Rhea" id="RHEA:27702"/>
        <dbReference type="ChEBI" id="CHEBI:12952"/>
        <dbReference type="ChEBI" id="CHEBI:17886"/>
    </reaction>
</comment>
<sequence length="468" mass="53059">MKGFVEDPDFLLGTGTAVELYHGWAERMPIVDYHCHIDPKDIWEDRHFEDLSQVWLRGDHYKWRLMRSNGVPEEFITGERTGREKFQKFAEMLPRAIGNPMYHWCHLELKNYFGYTGVLNGETAQRVWDLCNEKLRSDPAMSVRGMICGSNVAMVGTTDDPCSDLAWHEKLSADGSFAPKVLPSFRPDPAVNLHKAGFADYLRKLEETVGREISTVEDVRQALSVRIAFFDAHGCRSADHGLDYVMFRPASDMAATAALRKARAGEPLTREEAEGYQTALLLHCAREYARLGWVMQLHFSCMRNPNTKILKTLGPDTGFDCMAVTDSCSATYRLLDTLEQEASLPRTVLYSLNPADNAWIDTLLGAFQSPEIPGKIQHGSAWWFNDHKAGMTEHLTSLANLGVLGNFIGMLTDSRSLLSYARHEYFRRVLCDLLGRWVENGEYPRDMETLGGLVQDICCHNAKRYFNL</sequence>
<dbReference type="RefSeq" id="WP_009257262.1">
    <property type="nucleotide sequence ID" value="NZ_DAWDXJ010000026.1"/>
</dbReference>
<dbReference type="Proteomes" id="UP000429811">
    <property type="component" value="Unassembled WGS sequence"/>
</dbReference>
<dbReference type="GO" id="GO:0008880">
    <property type="term" value="F:glucuronate isomerase activity"/>
    <property type="evidence" value="ECO:0007669"/>
    <property type="project" value="UniProtKB-UniRule"/>
</dbReference>
<evidence type="ECO:0000256" key="2">
    <source>
        <dbReference type="ARBA" id="ARBA00004892"/>
    </source>
</evidence>
<name>A0A6I2RSS7_FLAPL</name>
<dbReference type="Pfam" id="PF02614">
    <property type="entry name" value="UxaC"/>
    <property type="match status" value="1"/>
</dbReference>
<evidence type="ECO:0000256" key="6">
    <source>
        <dbReference type="ARBA" id="ARBA00023235"/>
    </source>
</evidence>
<protein>
    <recommendedName>
        <fullName evidence="5 7">Uronate isomerase</fullName>
        <ecNumber evidence="4 7">5.3.1.12</ecNumber>
    </recommendedName>
    <alternativeName>
        <fullName evidence="7">Glucuronate isomerase</fullName>
    </alternativeName>
    <alternativeName>
        <fullName evidence="7">Uronic isomerase</fullName>
    </alternativeName>
</protein>
<dbReference type="Gene3D" id="3.20.20.140">
    <property type="entry name" value="Metal-dependent hydrolases"/>
    <property type="match status" value="1"/>
</dbReference>
<gene>
    <name evidence="7 8" type="primary">uxaC</name>
    <name evidence="8" type="ORF">GKE90_16175</name>
</gene>
<comment type="pathway">
    <text evidence="2 7">Carbohydrate metabolism; pentose and glucuronate interconversion.</text>
</comment>
<accession>A0A6I2RSS7</accession>
<dbReference type="Gene3D" id="1.10.2020.10">
    <property type="entry name" value="uronate isomerase, domain 2, chain A"/>
    <property type="match status" value="1"/>
</dbReference>
<comment type="caution">
    <text evidence="8">The sequence shown here is derived from an EMBL/GenBank/DDBJ whole genome shotgun (WGS) entry which is preliminary data.</text>
</comment>
<dbReference type="GO" id="GO:0042840">
    <property type="term" value="P:D-glucuronate catabolic process"/>
    <property type="evidence" value="ECO:0007669"/>
    <property type="project" value="TreeGrafter"/>
</dbReference>
<dbReference type="InterPro" id="IPR003766">
    <property type="entry name" value="Uronate_isomerase"/>
</dbReference>
<evidence type="ECO:0000313" key="9">
    <source>
        <dbReference type="Proteomes" id="UP000429811"/>
    </source>
</evidence>
<dbReference type="InterPro" id="IPR032466">
    <property type="entry name" value="Metal_Hydrolase"/>
</dbReference>
<comment type="catalytic activity">
    <reaction evidence="1 7">
        <text>D-glucuronate = D-fructuronate</text>
        <dbReference type="Rhea" id="RHEA:13049"/>
        <dbReference type="ChEBI" id="CHEBI:58720"/>
        <dbReference type="ChEBI" id="CHEBI:59863"/>
        <dbReference type="EC" id="5.3.1.12"/>
    </reaction>
</comment>
<dbReference type="SUPFAM" id="SSF51556">
    <property type="entry name" value="Metallo-dependent hydrolases"/>
    <property type="match status" value="1"/>
</dbReference>
<comment type="similarity">
    <text evidence="3 7">Belongs to the metallo-dependent hydrolases superfamily. Uronate isomerase family.</text>
</comment>
<dbReference type="HAMAP" id="MF_00675">
    <property type="entry name" value="UxaC"/>
    <property type="match status" value="1"/>
</dbReference>
<proteinExistence type="inferred from homology"/>
<dbReference type="GO" id="GO:0019698">
    <property type="term" value="P:D-galacturonate catabolic process"/>
    <property type="evidence" value="ECO:0007669"/>
    <property type="project" value="TreeGrafter"/>
</dbReference>
<dbReference type="EMBL" id="WKPO01000027">
    <property type="protein sequence ID" value="MSB50219.1"/>
    <property type="molecule type" value="Genomic_DNA"/>
</dbReference>
<dbReference type="NCBIfam" id="NF002794">
    <property type="entry name" value="PRK02925.1"/>
    <property type="match status" value="1"/>
</dbReference>
<evidence type="ECO:0000256" key="4">
    <source>
        <dbReference type="ARBA" id="ARBA00012546"/>
    </source>
</evidence>
<dbReference type="PANTHER" id="PTHR30068:SF4">
    <property type="entry name" value="URONATE ISOMERASE"/>
    <property type="match status" value="1"/>
</dbReference>
<evidence type="ECO:0000256" key="1">
    <source>
        <dbReference type="ARBA" id="ARBA00001165"/>
    </source>
</evidence>